<feature type="chain" id="PRO_5025624854" evidence="1">
    <location>
        <begin position="30"/>
        <end position="81"/>
    </location>
</feature>
<gene>
    <name evidence="2" type="ORF">F3Y22_tig00110528pilonHSYRG00297</name>
</gene>
<sequence>MRRRSGERSQTSRAITILSVLVAHQPALADGGLSTVIAKPNGASGEFLSSSLGRWQNRGSNPDRGLFGWLEFVGKSWEKTG</sequence>
<reference evidence="2" key="1">
    <citation type="submission" date="2019-09" db="EMBL/GenBank/DDBJ databases">
        <title>Draft genome information of white flower Hibiscus syriacus.</title>
        <authorList>
            <person name="Kim Y.-M."/>
        </authorList>
    </citation>
    <scope>NUCLEOTIDE SEQUENCE [LARGE SCALE GENOMIC DNA]</scope>
    <source>
        <strain evidence="2">YM2019G1</strain>
    </source>
</reference>
<evidence type="ECO:0000256" key="1">
    <source>
        <dbReference type="SAM" id="SignalP"/>
    </source>
</evidence>
<protein>
    <submittedName>
        <fullName evidence="2">Uncharacterized protein</fullName>
    </submittedName>
</protein>
<feature type="signal peptide" evidence="1">
    <location>
        <begin position="1"/>
        <end position="29"/>
    </location>
</feature>
<evidence type="ECO:0000313" key="3">
    <source>
        <dbReference type="Proteomes" id="UP000436088"/>
    </source>
</evidence>
<dbReference type="AlphaFoldDB" id="A0A6A3AEP2"/>
<organism evidence="2 3">
    <name type="scientific">Hibiscus syriacus</name>
    <name type="common">Rose of Sharon</name>
    <dbReference type="NCBI Taxonomy" id="106335"/>
    <lineage>
        <taxon>Eukaryota</taxon>
        <taxon>Viridiplantae</taxon>
        <taxon>Streptophyta</taxon>
        <taxon>Embryophyta</taxon>
        <taxon>Tracheophyta</taxon>
        <taxon>Spermatophyta</taxon>
        <taxon>Magnoliopsida</taxon>
        <taxon>eudicotyledons</taxon>
        <taxon>Gunneridae</taxon>
        <taxon>Pentapetalae</taxon>
        <taxon>rosids</taxon>
        <taxon>malvids</taxon>
        <taxon>Malvales</taxon>
        <taxon>Malvaceae</taxon>
        <taxon>Malvoideae</taxon>
        <taxon>Hibiscus</taxon>
    </lineage>
</organism>
<dbReference type="Proteomes" id="UP000436088">
    <property type="component" value="Unassembled WGS sequence"/>
</dbReference>
<proteinExistence type="predicted"/>
<comment type="caution">
    <text evidence="2">The sequence shown here is derived from an EMBL/GenBank/DDBJ whole genome shotgun (WGS) entry which is preliminary data.</text>
</comment>
<name>A0A6A3AEP2_HIBSY</name>
<keyword evidence="1" id="KW-0732">Signal</keyword>
<dbReference type="EMBL" id="VEPZ02001019">
    <property type="protein sequence ID" value="KAE8701655.1"/>
    <property type="molecule type" value="Genomic_DNA"/>
</dbReference>
<accession>A0A6A3AEP2</accession>
<keyword evidence="3" id="KW-1185">Reference proteome</keyword>
<evidence type="ECO:0000313" key="2">
    <source>
        <dbReference type="EMBL" id="KAE8701655.1"/>
    </source>
</evidence>